<proteinExistence type="predicted"/>
<keyword evidence="1" id="KW-1185">Reference proteome</keyword>
<evidence type="ECO:0000313" key="1">
    <source>
        <dbReference type="Proteomes" id="UP000790787"/>
    </source>
</evidence>
<reference evidence="1" key="1">
    <citation type="journal article" date="2014" name="Nat. Commun.">
        <title>The tobacco genome sequence and its comparison with those of tomato and potato.</title>
        <authorList>
            <person name="Sierro N."/>
            <person name="Battey J.N."/>
            <person name="Ouadi S."/>
            <person name="Bakaher N."/>
            <person name="Bovet L."/>
            <person name="Willig A."/>
            <person name="Goepfert S."/>
            <person name="Peitsch M.C."/>
            <person name="Ivanov N.V."/>
        </authorList>
    </citation>
    <scope>NUCLEOTIDE SEQUENCE [LARGE SCALE GENOMIC DNA]</scope>
</reference>
<evidence type="ECO:0000313" key="2">
    <source>
        <dbReference type="RefSeq" id="XP_075076560.1"/>
    </source>
</evidence>
<dbReference type="RefSeq" id="XP_075076560.1">
    <property type="nucleotide sequence ID" value="XM_075220459.1"/>
</dbReference>
<dbReference type="Proteomes" id="UP000790787">
    <property type="component" value="Chromosome 8"/>
</dbReference>
<reference evidence="2" key="2">
    <citation type="submission" date="2025-08" db="UniProtKB">
        <authorList>
            <consortium name="RefSeq"/>
        </authorList>
    </citation>
    <scope>IDENTIFICATION</scope>
    <source>
        <tissue evidence="2">Leaf</tissue>
    </source>
</reference>
<organism evidence="1 2">
    <name type="scientific">Nicotiana tabacum</name>
    <name type="common">Common tobacco</name>
    <dbReference type="NCBI Taxonomy" id="4097"/>
    <lineage>
        <taxon>Eukaryota</taxon>
        <taxon>Viridiplantae</taxon>
        <taxon>Streptophyta</taxon>
        <taxon>Embryophyta</taxon>
        <taxon>Tracheophyta</taxon>
        <taxon>Spermatophyta</taxon>
        <taxon>Magnoliopsida</taxon>
        <taxon>eudicotyledons</taxon>
        <taxon>Gunneridae</taxon>
        <taxon>Pentapetalae</taxon>
        <taxon>asterids</taxon>
        <taxon>lamiids</taxon>
        <taxon>Solanales</taxon>
        <taxon>Solanaceae</taxon>
        <taxon>Nicotianoideae</taxon>
        <taxon>Nicotianeae</taxon>
        <taxon>Nicotiana</taxon>
    </lineage>
</organism>
<protein>
    <submittedName>
        <fullName evidence="2">Uncharacterized protein LOC142163199</fullName>
    </submittedName>
</protein>
<gene>
    <name evidence="2" type="primary">LOC142163199</name>
</gene>
<name>A0AC58RV14_TOBAC</name>
<sequence>MAVSLRIRRDLDKEKEVAKFMKMLRQIQLNILLMDAFREMPSYAKMMKDLMSRKFDFHDLSIVTLIQTCRAIVTRPVAQALSDPGSFTIPCTIGSYTFAKALCYLGASINLMSLAIYTKLGIGRARSTLMLLPLADRTVKRPTGILDDVEKLLYVLQECKTAIGWTMANIKVISPTFCMYKILLEEGHKLSREHQRRLNPNIKEVVKKEVIKWLDAGIIFPISDSNWVSLVECVPKKGGITVVQNENNELISTRIVTGYNQISIASEDREKTSFTCLYDIFAFWRMPFSLCNAPATFQRCMLAIFTDMVEDIMDVFMDDFSVVGDSFEDSLHNLRRGLKRYSASPKSIGKLIKYLLLRFNKKHYICSALGSPRLVFEEMKKRLVTALIIVTPNWEQPFELMCDASDYAIGVSPRAAKGQANAPNLLCKQNAKQCTSQLYHDREGDVGCGVCIRQIQVIFDWFKEFDMEIRDRKGIDNQVADHLSRFEGAEKNVGVEDITKTFPDEQLQVVAMQETPWLAMPHHMVGTLEEFGWR</sequence>
<accession>A0AC58RV14</accession>